<comment type="caution">
    <text evidence="1">The sequence shown here is derived from an EMBL/GenBank/DDBJ whole genome shotgun (WGS) entry which is preliminary data.</text>
</comment>
<name>A0A428SJA5_9HYPO</name>
<dbReference type="Proteomes" id="UP000287144">
    <property type="component" value="Unassembled WGS sequence"/>
</dbReference>
<gene>
    <name evidence="1" type="ORF">CEP52_014754</name>
</gene>
<evidence type="ECO:0000313" key="2">
    <source>
        <dbReference type="Proteomes" id="UP000287144"/>
    </source>
</evidence>
<dbReference type="AlphaFoldDB" id="A0A428SJA5"/>
<keyword evidence="2" id="KW-1185">Reference proteome</keyword>
<protein>
    <submittedName>
        <fullName evidence="1">Uncharacterized protein</fullName>
    </submittedName>
</protein>
<sequence length="135" mass="16373">MVRFVTPGESVFCRESDILRFRRSPLEWDHAPPRYIRDDALQVSKYHKQGLSVDETTTAMPNAPKQEIIEEVRNLEMTRSLDIETVMRVFLEYVPRIKWQIIREYFPGMGFDDFDDNRDRVWKKYQIMNWTEVYF</sequence>
<dbReference type="EMBL" id="NKCK01000239">
    <property type="protein sequence ID" value="RSL89862.1"/>
    <property type="molecule type" value="Genomic_DNA"/>
</dbReference>
<organism evidence="1 2">
    <name type="scientific">Fusarium oligoseptatum</name>
    <dbReference type="NCBI Taxonomy" id="2604345"/>
    <lineage>
        <taxon>Eukaryota</taxon>
        <taxon>Fungi</taxon>
        <taxon>Dikarya</taxon>
        <taxon>Ascomycota</taxon>
        <taxon>Pezizomycotina</taxon>
        <taxon>Sordariomycetes</taxon>
        <taxon>Hypocreomycetidae</taxon>
        <taxon>Hypocreales</taxon>
        <taxon>Nectriaceae</taxon>
        <taxon>Fusarium</taxon>
        <taxon>Fusarium solani species complex</taxon>
    </lineage>
</organism>
<evidence type="ECO:0000313" key="1">
    <source>
        <dbReference type="EMBL" id="RSL89862.1"/>
    </source>
</evidence>
<proteinExistence type="predicted"/>
<reference evidence="1 2" key="1">
    <citation type="submission" date="2017-06" db="EMBL/GenBank/DDBJ databases">
        <title>Comparative genomic analysis of Ambrosia Fusariam Clade fungi.</title>
        <authorList>
            <person name="Stajich J.E."/>
            <person name="Carrillo J."/>
            <person name="Kijimoto T."/>
            <person name="Eskalen A."/>
            <person name="O'Donnell K."/>
            <person name="Kasson M."/>
        </authorList>
    </citation>
    <scope>NUCLEOTIDE SEQUENCE [LARGE SCALE GENOMIC DNA]</scope>
    <source>
        <strain evidence="1 2">NRRL62579</strain>
    </source>
</reference>
<accession>A0A428SJA5</accession>